<dbReference type="GO" id="GO:0043190">
    <property type="term" value="C:ATP-binding cassette (ABC) transporter complex"/>
    <property type="evidence" value="ECO:0007669"/>
    <property type="project" value="InterPro"/>
</dbReference>
<dbReference type="GO" id="GO:1904680">
    <property type="term" value="F:peptide transmembrane transporter activity"/>
    <property type="evidence" value="ECO:0007669"/>
    <property type="project" value="TreeGrafter"/>
</dbReference>
<dbReference type="Gene3D" id="3.10.105.10">
    <property type="entry name" value="Dipeptide-binding Protein, Domain 3"/>
    <property type="match status" value="1"/>
</dbReference>
<dbReference type="EMBL" id="CP047650">
    <property type="protein sequence ID" value="QHI97814.1"/>
    <property type="molecule type" value="Genomic_DNA"/>
</dbReference>
<dbReference type="InterPro" id="IPR039424">
    <property type="entry name" value="SBP_5"/>
</dbReference>
<dbReference type="PROSITE" id="PS01040">
    <property type="entry name" value="SBP_BACTERIAL_5"/>
    <property type="match status" value="1"/>
</dbReference>
<dbReference type="PANTHER" id="PTHR30290">
    <property type="entry name" value="PERIPLASMIC BINDING COMPONENT OF ABC TRANSPORTER"/>
    <property type="match status" value="1"/>
</dbReference>
<evidence type="ECO:0000256" key="2">
    <source>
        <dbReference type="ARBA" id="ARBA00022448"/>
    </source>
</evidence>
<dbReference type="Proteomes" id="UP000464787">
    <property type="component" value="Chromosome"/>
</dbReference>
<feature type="signal peptide" evidence="4">
    <location>
        <begin position="1"/>
        <end position="37"/>
    </location>
</feature>
<feature type="chain" id="PRO_5032449793" evidence="4">
    <location>
        <begin position="38"/>
        <end position="512"/>
    </location>
</feature>
<dbReference type="Gene3D" id="3.90.76.10">
    <property type="entry name" value="Dipeptide-binding Protein, Domain 1"/>
    <property type="match status" value="1"/>
</dbReference>
<dbReference type="SUPFAM" id="SSF53850">
    <property type="entry name" value="Periplasmic binding protein-like II"/>
    <property type="match status" value="1"/>
</dbReference>
<dbReference type="CDD" id="cd08503">
    <property type="entry name" value="PBP2_NikA_DppA_OppA_like_17"/>
    <property type="match status" value="1"/>
</dbReference>
<dbReference type="GO" id="GO:0030288">
    <property type="term" value="C:outer membrane-bounded periplasmic space"/>
    <property type="evidence" value="ECO:0007669"/>
    <property type="project" value="UniProtKB-ARBA"/>
</dbReference>
<protein>
    <submittedName>
        <fullName evidence="6">ABC transporter substrate-binding protein</fullName>
    </submittedName>
</protein>
<gene>
    <name evidence="6" type="ORF">GT347_07300</name>
</gene>
<evidence type="ECO:0000256" key="1">
    <source>
        <dbReference type="ARBA" id="ARBA00005695"/>
    </source>
</evidence>
<evidence type="ECO:0000256" key="4">
    <source>
        <dbReference type="SAM" id="SignalP"/>
    </source>
</evidence>
<evidence type="ECO:0000256" key="3">
    <source>
        <dbReference type="ARBA" id="ARBA00022729"/>
    </source>
</evidence>
<dbReference type="PIRSF" id="PIRSF002741">
    <property type="entry name" value="MppA"/>
    <property type="match status" value="1"/>
</dbReference>
<dbReference type="KEGG" id="xyk:GT347_07300"/>
<dbReference type="GO" id="GO:0015833">
    <property type="term" value="P:peptide transport"/>
    <property type="evidence" value="ECO:0007669"/>
    <property type="project" value="TreeGrafter"/>
</dbReference>
<proteinExistence type="inferred from homology"/>
<dbReference type="Gene3D" id="3.40.190.10">
    <property type="entry name" value="Periplasmic binding protein-like II"/>
    <property type="match status" value="1"/>
</dbReference>
<reference evidence="6 7" key="1">
    <citation type="submission" date="2020-01" db="EMBL/GenBank/DDBJ databases">
        <title>Genome sequencing of strain KACC 21265.</title>
        <authorList>
            <person name="Heo J."/>
            <person name="Kim S.-J."/>
            <person name="Kim J.-S."/>
            <person name="Hong S.-B."/>
            <person name="Kwon S.-W."/>
        </authorList>
    </citation>
    <scope>NUCLEOTIDE SEQUENCE [LARGE SCALE GENOMIC DNA]</scope>
    <source>
        <strain evidence="6 7">KACC 21265</strain>
    </source>
</reference>
<keyword evidence="7" id="KW-1185">Reference proteome</keyword>
<dbReference type="RefSeq" id="WP_160551331.1">
    <property type="nucleotide sequence ID" value="NZ_CP047650.1"/>
</dbReference>
<dbReference type="Pfam" id="PF00496">
    <property type="entry name" value="SBP_bac_5"/>
    <property type="match status" value="1"/>
</dbReference>
<comment type="similarity">
    <text evidence="1">Belongs to the bacterial solute-binding protein 5 family.</text>
</comment>
<evidence type="ECO:0000313" key="6">
    <source>
        <dbReference type="EMBL" id="QHI97814.1"/>
    </source>
</evidence>
<feature type="domain" description="Solute-binding protein family 5" evidence="5">
    <location>
        <begin position="82"/>
        <end position="431"/>
    </location>
</feature>
<organism evidence="6 7">
    <name type="scientific">Xylophilus rhododendri</name>
    <dbReference type="NCBI Taxonomy" id="2697032"/>
    <lineage>
        <taxon>Bacteria</taxon>
        <taxon>Pseudomonadati</taxon>
        <taxon>Pseudomonadota</taxon>
        <taxon>Betaproteobacteria</taxon>
        <taxon>Burkholderiales</taxon>
        <taxon>Xylophilus</taxon>
    </lineage>
</organism>
<dbReference type="InterPro" id="IPR000914">
    <property type="entry name" value="SBP_5_dom"/>
</dbReference>
<dbReference type="InterPro" id="IPR030678">
    <property type="entry name" value="Peptide/Ni-bd"/>
</dbReference>
<dbReference type="AlphaFoldDB" id="A0A857J1L4"/>
<dbReference type="InterPro" id="IPR023765">
    <property type="entry name" value="SBP_5_CS"/>
</dbReference>
<keyword evidence="2" id="KW-0813">Transport</keyword>
<sequence length="512" mass="56668">MTKTTTKAFSPAAAVRYLLPAWVAATVWLGAPGTALAARDDVVATINSNVNNFYPAAGTTGEDYNAGNLMFNGLVRITQDLKLEPELATAWKSNADASEWTFQLRRGVKFHNGADFTAADVVHTFKLLGDPALASRARSTADMIKTIETPDDYTVKFVLKEPYGAWPDMMIERQLKIVPASVPLAELRVKPVGTGPFMFDSYTPGDKLVLKKNPNYWEKGLPKLARVTLRIMPEDAAKIAALSSGDVDILWNVPLESLQEIKAKRAITVDSIPAGTWDGFVLNNQAKPFDDVRVRQAMLKAIDKRVLVQVALFGEGAPTHTPIPANHPYFARNIGFAPDVAGAKRLLAAAGYPNGFKITLSVPVGRPTRERAAVALQQMLKNVGITVALERVPYSRWGATIAGKAPFYMDGYLPRPTPDTATYPWYHSTGSWNQQMWHFSSPRIDQTLEAARRTPDPAQQRDLYIRFQEEALQEVPGVVMYSINFATAFRANLQGFHTHPYTWLDLRTAYFP</sequence>
<keyword evidence="3 4" id="KW-0732">Signal</keyword>
<evidence type="ECO:0000259" key="5">
    <source>
        <dbReference type="Pfam" id="PF00496"/>
    </source>
</evidence>
<accession>A0A857J1L4</accession>
<dbReference type="PANTHER" id="PTHR30290:SF9">
    <property type="entry name" value="OLIGOPEPTIDE-BINDING PROTEIN APPA"/>
    <property type="match status" value="1"/>
</dbReference>
<name>A0A857J1L4_9BURK</name>
<evidence type="ECO:0000313" key="7">
    <source>
        <dbReference type="Proteomes" id="UP000464787"/>
    </source>
</evidence>